<comment type="similarity">
    <text evidence="1">Belongs to the LytR/CpsA/Psr (LCP) family.</text>
</comment>
<dbReference type="PANTHER" id="PTHR33392">
    <property type="entry name" value="POLYISOPRENYL-TEICHOIC ACID--PEPTIDOGLYCAN TEICHOIC ACID TRANSFERASE TAGU"/>
    <property type="match status" value="1"/>
</dbReference>
<dbReference type="Pfam" id="PF03816">
    <property type="entry name" value="LytR_cpsA_psr"/>
    <property type="match status" value="1"/>
</dbReference>
<proteinExistence type="inferred from homology"/>
<dbReference type="STRING" id="33960.TY91_12110"/>
<dbReference type="InterPro" id="IPR050922">
    <property type="entry name" value="LytR/CpsA/Psr_CW_biosynth"/>
</dbReference>
<dbReference type="InterPro" id="IPR004474">
    <property type="entry name" value="LytR_CpsA_psr"/>
</dbReference>
<reference evidence="3 4" key="1">
    <citation type="journal article" date="2015" name="Genome Announc.">
        <title>Expanding the biotechnology potential of lactobacilli through comparative genomics of 213 strains and associated genera.</title>
        <authorList>
            <person name="Sun Z."/>
            <person name="Harris H.M."/>
            <person name="McCann A."/>
            <person name="Guo C."/>
            <person name="Argimon S."/>
            <person name="Zhang W."/>
            <person name="Yang X."/>
            <person name="Jeffery I.B."/>
            <person name="Cooney J.C."/>
            <person name="Kagawa T.F."/>
            <person name="Liu W."/>
            <person name="Song Y."/>
            <person name="Salvetti E."/>
            <person name="Wrobel A."/>
            <person name="Rasinkangas P."/>
            <person name="Parkhill J."/>
            <person name="Rea M.C."/>
            <person name="O'Sullivan O."/>
            <person name="Ritari J."/>
            <person name="Douillard F.P."/>
            <person name="Paul Ross R."/>
            <person name="Yang R."/>
            <person name="Briner A.E."/>
            <person name="Felis G.E."/>
            <person name="de Vos W.M."/>
            <person name="Barrangou R."/>
            <person name="Klaenhammer T.R."/>
            <person name="Caufield P.W."/>
            <person name="Cui Y."/>
            <person name="Zhang H."/>
            <person name="O'Toole P.W."/>
        </authorList>
    </citation>
    <scope>NUCLEOTIDE SEQUENCE [LARGE SCALE GENOMIC DNA]</scope>
    <source>
        <strain evidence="3 4">DSM 20515</strain>
    </source>
</reference>
<protein>
    <recommendedName>
        <fullName evidence="2">Cell envelope-related transcriptional attenuator domain-containing protein</fullName>
    </recommendedName>
</protein>
<dbReference type="RefSeq" id="WP_056995957.1">
    <property type="nucleotide sequence ID" value="NZ_AYYR01000008.1"/>
</dbReference>
<evidence type="ECO:0000313" key="3">
    <source>
        <dbReference type="EMBL" id="KRM77824.1"/>
    </source>
</evidence>
<gene>
    <name evidence="3" type="ORF">FC82_GL002689</name>
</gene>
<dbReference type="Gene3D" id="3.40.630.190">
    <property type="entry name" value="LCP protein"/>
    <property type="match status" value="1"/>
</dbReference>
<comment type="caution">
    <text evidence="3">The sequence shown here is derived from an EMBL/GenBank/DDBJ whole genome shotgun (WGS) entry which is preliminary data.</text>
</comment>
<evidence type="ECO:0000313" key="4">
    <source>
        <dbReference type="Proteomes" id="UP000051845"/>
    </source>
</evidence>
<accession>A0A0R2BFZ4</accession>
<organism evidence="3 4">
    <name type="scientific">Secundilactobacillus collinoides DSM 20515 = JCM 1123</name>
    <dbReference type="NCBI Taxonomy" id="1423733"/>
    <lineage>
        <taxon>Bacteria</taxon>
        <taxon>Bacillati</taxon>
        <taxon>Bacillota</taxon>
        <taxon>Bacilli</taxon>
        <taxon>Lactobacillales</taxon>
        <taxon>Lactobacillaceae</taxon>
        <taxon>Secundilactobacillus</taxon>
    </lineage>
</organism>
<dbReference type="PANTHER" id="PTHR33392:SF6">
    <property type="entry name" value="POLYISOPRENYL-TEICHOIC ACID--PEPTIDOGLYCAN TEICHOIC ACID TRANSFERASE TAGU"/>
    <property type="match status" value="1"/>
</dbReference>
<name>A0A0R2BFZ4_SECCO</name>
<evidence type="ECO:0000259" key="2">
    <source>
        <dbReference type="Pfam" id="PF03816"/>
    </source>
</evidence>
<dbReference type="Proteomes" id="UP000051845">
    <property type="component" value="Unassembled WGS sequence"/>
</dbReference>
<sequence>MIKVLKNKAFLAIVAVLVIGVGFAWYQLDVQPTQAASTKVSAHDPLNVLVIGTTAKGKAQASMTLVSLNPDKKETLLTKIPNNEETTIRGYKNYALMPLSTAYDAGGATTAVQTVRDLMGVSVDGYVVTNENTAKNLTKVGALDVLKHNTATSLSASQLKTVTGDYLTATQSVKHQDLKGATRVANGQTLSLVTPWHLSTAKQAISAALTK</sequence>
<dbReference type="AlphaFoldDB" id="A0A0R2BFZ4"/>
<evidence type="ECO:0000256" key="1">
    <source>
        <dbReference type="ARBA" id="ARBA00006068"/>
    </source>
</evidence>
<dbReference type="EMBL" id="AYYR01000008">
    <property type="protein sequence ID" value="KRM77824.1"/>
    <property type="molecule type" value="Genomic_DNA"/>
</dbReference>
<feature type="domain" description="Cell envelope-related transcriptional attenuator" evidence="2">
    <location>
        <begin position="62"/>
        <end position="164"/>
    </location>
</feature>
<dbReference type="PATRIC" id="fig|1423733.4.peg.2812"/>